<evidence type="ECO:0000256" key="1">
    <source>
        <dbReference type="ARBA" id="ARBA00005171"/>
    </source>
</evidence>
<dbReference type="Gene3D" id="3.40.50.880">
    <property type="match status" value="1"/>
</dbReference>
<dbReference type="GO" id="GO:0005524">
    <property type="term" value="F:ATP binding"/>
    <property type="evidence" value="ECO:0007669"/>
    <property type="project" value="UniProtKB-KW"/>
</dbReference>
<evidence type="ECO:0000256" key="3">
    <source>
        <dbReference type="ARBA" id="ARBA00012291"/>
    </source>
</evidence>
<accession>A0A3Q7EP33</accession>
<evidence type="ECO:0000256" key="4">
    <source>
        <dbReference type="ARBA" id="ARBA00022598"/>
    </source>
</evidence>
<dbReference type="Proteomes" id="UP000004994">
    <property type="component" value="Chromosome 1"/>
</dbReference>
<proteinExistence type="inferred from homology"/>
<dbReference type="PANTHER" id="PTHR11550:SF34">
    <property type="entry name" value="CTP SYNTHASE"/>
    <property type="match status" value="1"/>
</dbReference>
<dbReference type="Gramene" id="Solyc01g098527.1.1">
    <property type="protein sequence ID" value="Solyc01g098527.1.1"/>
    <property type="gene ID" value="Solyc01g098527.1"/>
</dbReference>
<dbReference type="AlphaFoldDB" id="A0A3Q7EP33"/>
<protein>
    <recommendedName>
        <fullName evidence="3">CTP synthase (glutamine hydrolyzing)</fullName>
        <ecNumber evidence="3">6.3.4.2</ecNumber>
    </recommendedName>
</protein>
<dbReference type="UniPathway" id="UPA00159">
    <property type="reaction ID" value="UER00277"/>
</dbReference>
<evidence type="ECO:0000313" key="11">
    <source>
        <dbReference type="EnsemblPlants" id="Solyc01g098527.1.1"/>
    </source>
</evidence>
<dbReference type="GO" id="GO:0044210">
    <property type="term" value="P:'de novo' CTP biosynthetic process"/>
    <property type="evidence" value="ECO:0007669"/>
    <property type="project" value="UniProtKB-UniPathway"/>
</dbReference>
<dbReference type="GO" id="GO:0003883">
    <property type="term" value="F:CTP synthase activity"/>
    <property type="evidence" value="ECO:0007669"/>
    <property type="project" value="UniProtKB-EC"/>
</dbReference>
<keyword evidence="8" id="KW-0665">Pyrimidine biosynthesis</keyword>
<comment type="catalytic activity">
    <reaction evidence="9">
        <text>UTP + L-glutamine + ATP + H2O = CTP + L-glutamate + ADP + phosphate + 2 H(+)</text>
        <dbReference type="Rhea" id="RHEA:26426"/>
        <dbReference type="ChEBI" id="CHEBI:15377"/>
        <dbReference type="ChEBI" id="CHEBI:15378"/>
        <dbReference type="ChEBI" id="CHEBI:29985"/>
        <dbReference type="ChEBI" id="CHEBI:30616"/>
        <dbReference type="ChEBI" id="CHEBI:37563"/>
        <dbReference type="ChEBI" id="CHEBI:43474"/>
        <dbReference type="ChEBI" id="CHEBI:46398"/>
        <dbReference type="ChEBI" id="CHEBI:58359"/>
        <dbReference type="ChEBI" id="CHEBI:456216"/>
        <dbReference type="EC" id="6.3.4.2"/>
    </reaction>
</comment>
<reference evidence="11" key="1">
    <citation type="journal article" date="2012" name="Nature">
        <title>The tomato genome sequence provides insights into fleshy fruit evolution.</title>
        <authorList>
            <consortium name="Tomato Genome Consortium"/>
        </authorList>
    </citation>
    <scope>NUCLEOTIDE SEQUENCE [LARGE SCALE GENOMIC DNA]</scope>
    <source>
        <strain evidence="11">cv. Heinz 1706</strain>
    </source>
</reference>
<dbReference type="EnsemblPlants" id="Solyc01g098527.1.1">
    <property type="protein sequence ID" value="Solyc01g098527.1.1"/>
    <property type="gene ID" value="Solyc01g098527.1"/>
</dbReference>
<keyword evidence="5" id="KW-0547">Nucleotide-binding</keyword>
<evidence type="ECO:0000256" key="6">
    <source>
        <dbReference type="ARBA" id="ARBA00022840"/>
    </source>
</evidence>
<organism evidence="11">
    <name type="scientific">Solanum lycopersicum</name>
    <name type="common">Tomato</name>
    <name type="synonym">Lycopersicon esculentum</name>
    <dbReference type="NCBI Taxonomy" id="4081"/>
    <lineage>
        <taxon>Eukaryota</taxon>
        <taxon>Viridiplantae</taxon>
        <taxon>Streptophyta</taxon>
        <taxon>Embryophyta</taxon>
        <taxon>Tracheophyta</taxon>
        <taxon>Spermatophyta</taxon>
        <taxon>Magnoliopsida</taxon>
        <taxon>eudicotyledons</taxon>
        <taxon>Gunneridae</taxon>
        <taxon>Pentapetalae</taxon>
        <taxon>asterids</taxon>
        <taxon>lamiids</taxon>
        <taxon>Solanales</taxon>
        <taxon>Solanaceae</taxon>
        <taxon>Solanoideae</taxon>
        <taxon>Solaneae</taxon>
        <taxon>Solanum</taxon>
        <taxon>Solanum subgen. Lycopersicon</taxon>
    </lineage>
</organism>
<dbReference type="EC" id="6.3.4.2" evidence="3"/>
<dbReference type="Pfam" id="PF00117">
    <property type="entry name" value="GATase"/>
    <property type="match status" value="1"/>
</dbReference>
<dbReference type="STRING" id="4081.A0A3Q7EP33"/>
<keyword evidence="6" id="KW-0067">ATP-binding</keyword>
<dbReference type="PaxDb" id="4081-Solyc01g098530.2.1"/>
<sequence length="167" mass="18729">MQGCKLPGVFGARCVEGKILSAKYARENMIPYLGICLGMQIAVIKYDRSILGLQDGNSTEFDPKPTVLGVQKRIGDIPRVLDQEERIFQVKDSKSAKLMRGTVINYVPLMPETRPAIKFLGRQITSSRGVHKYTQWESKEVTNEDDLLCRRASPSPCHCCPVRLGFI</sequence>
<dbReference type="SUPFAM" id="SSF52317">
    <property type="entry name" value="Class I glutamine amidotransferase-like"/>
    <property type="match status" value="1"/>
</dbReference>
<name>A0A3Q7EP33_SOLLC</name>
<evidence type="ECO:0000256" key="9">
    <source>
        <dbReference type="ARBA" id="ARBA00047781"/>
    </source>
</evidence>
<evidence type="ECO:0000259" key="10">
    <source>
        <dbReference type="Pfam" id="PF00117"/>
    </source>
</evidence>
<reference evidence="11" key="2">
    <citation type="submission" date="2019-01" db="UniProtKB">
        <authorList>
            <consortium name="EnsemblPlants"/>
        </authorList>
    </citation>
    <scope>IDENTIFICATION</scope>
    <source>
        <strain evidence="11">cv. Heinz 1706</strain>
    </source>
</reference>
<dbReference type="InterPro" id="IPR004468">
    <property type="entry name" value="CTP_synthase"/>
</dbReference>
<evidence type="ECO:0000256" key="2">
    <source>
        <dbReference type="ARBA" id="ARBA00007533"/>
    </source>
</evidence>
<keyword evidence="4" id="KW-0436">Ligase</keyword>
<evidence type="ECO:0000256" key="7">
    <source>
        <dbReference type="ARBA" id="ARBA00022962"/>
    </source>
</evidence>
<dbReference type="InParanoid" id="A0A3Q7EP33"/>
<dbReference type="InterPro" id="IPR017926">
    <property type="entry name" value="GATASE"/>
</dbReference>
<evidence type="ECO:0000256" key="5">
    <source>
        <dbReference type="ARBA" id="ARBA00022741"/>
    </source>
</evidence>
<comment type="pathway">
    <text evidence="1">Pyrimidine metabolism; CTP biosynthesis via de novo pathway; CTP from UDP: step 2/2.</text>
</comment>
<keyword evidence="7" id="KW-0315">Glutamine amidotransferase</keyword>
<dbReference type="InterPro" id="IPR029062">
    <property type="entry name" value="Class_I_gatase-like"/>
</dbReference>
<feature type="domain" description="Glutamine amidotransferase" evidence="10">
    <location>
        <begin position="6"/>
        <end position="76"/>
    </location>
</feature>
<dbReference type="PANTHER" id="PTHR11550">
    <property type="entry name" value="CTP SYNTHASE"/>
    <property type="match status" value="1"/>
</dbReference>
<evidence type="ECO:0000256" key="8">
    <source>
        <dbReference type="ARBA" id="ARBA00022975"/>
    </source>
</evidence>
<keyword evidence="12" id="KW-1185">Reference proteome</keyword>
<comment type="similarity">
    <text evidence="2">Belongs to the CTP synthase family.</text>
</comment>
<evidence type="ECO:0000313" key="12">
    <source>
        <dbReference type="Proteomes" id="UP000004994"/>
    </source>
</evidence>